<feature type="transmembrane region" description="Helical" evidence="1">
    <location>
        <begin position="190"/>
        <end position="210"/>
    </location>
</feature>
<dbReference type="RefSeq" id="WP_192017052.1">
    <property type="nucleotide sequence ID" value="NZ_JACYTP010000012.1"/>
</dbReference>
<dbReference type="Proteomes" id="UP000649768">
    <property type="component" value="Unassembled WGS sequence"/>
</dbReference>
<reference evidence="2 3" key="1">
    <citation type="submission" date="2020-09" db="EMBL/GenBank/DDBJ databases">
        <title>Photobacterium sp. CAU 1568 isolated from sand of Sido Beach.</title>
        <authorList>
            <person name="Kim W."/>
        </authorList>
    </citation>
    <scope>NUCLEOTIDE SEQUENCE [LARGE SCALE GENOMIC DNA]</scope>
    <source>
        <strain evidence="2 3">CAU 1568</strain>
    </source>
</reference>
<gene>
    <name evidence="2" type="ORF">IFO68_17200</name>
</gene>
<feature type="transmembrane region" description="Helical" evidence="1">
    <location>
        <begin position="231"/>
        <end position="248"/>
    </location>
</feature>
<feature type="transmembrane region" description="Helical" evidence="1">
    <location>
        <begin position="132"/>
        <end position="151"/>
    </location>
</feature>
<keyword evidence="1" id="KW-0812">Transmembrane</keyword>
<feature type="transmembrane region" description="Helical" evidence="1">
    <location>
        <begin position="158"/>
        <end position="178"/>
    </location>
</feature>
<comment type="caution">
    <text evidence="2">The sequence shown here is derived from an EMBL/GenBank/DDBJ whole genome shotgun (WGS) entry which is preliminary data.</text>
</comment>
<accession>A0ABR9BPC3</accession>
<evidence type="ECO:0000256" key="1">
    <source>
        <dbReference type="SAM" id="Phobius"/>
    </source>
</evidence>
<name>A0ABR9BPC3_9GAMM</name>
<sequence length="464" mass="52868">MRLSCDISKVKTNKYLFFVITIATFLYIYLEFISQNSIGLYLSLLLFSIVCVLSIKSLSFSILVVLFLSITIPEYPRDILTSYEELQNLGTKIYNAYSSVKIGPATLLLYSVIIVGILSIAKSRSFNTKFLVVYAVAIFIVVLSLLVEWSISDIDINLGLTLTNFKFLLVVFFSYSMGHYLSKNYGIMSIRLVFATLLFALLVMSIRVLLYVLNDYFFARTLSFNIQAKPMLALCVVLFFLPYYQIIFSGFRNVIYLSFFIVSRGEIILFLIAVTVISLLSSDFFKRFTVKLIVVIPLLLAFFFYLNPSIFSFFLWKISELSIFGGDNVSGSAVIRKVEVLNILCMESQNIFQLFFGKGLSGTYNFECVNLPPDLVLDLKSYSQDQLDSGIYYTVHTFIGSILLKFGIVGLVTYVCTPIYLILARFQIISATFMGRCRRGSQLLKVVRSSRQRNKQYYHELSAV</sequence>
<feature type="transmembrane region" description="Helical" evidence="1">
    <location>
        <begin position="292"/>
        <end position="316"/>
    </location>
</feature>
<feature type="transmembrane region" description="Helical" evidence="1">
    <location>
        <begin position="12"/>
        <end position="30"/>
    </location>
</feature>
<feature type="non-terminal residue" evidence="2">
    <location>
        <position position="464"/>
    </location>
</feature>
<evidence type="ECO:0000313" key="3">
    <source>
        <dbReference type="Proteomes" id="UP000649768"/>
    </source>
</evidence>
<feature type="transmembrane region" description="Helical" evidence="1">
    <location>
        <begin position="402"/>
        <end position="423"/>
    </location>
</feature>
<evidence type="ECO:0000313" key="2">
    <source>
        <dbReference type="EMBL" id="MBD8514420.1"/>
    </source>
</evidence>
<organism evidence="2 3">
    <name type="scientific">Photobacterium arenosum</name>
    <dbReference type="NCBI Taxonomy" id="2774143"/>
    <lineage>
        <taxon>Bacteria</taxon>
        <taxon>Pseudomonadati</taxon>
        <taxon>Pseudomonadota</taxon>
        <taxon>Gammaproteobacteria</taxon>
        <taxon>Vibrionales</taxon>
        <taxon>Vibrionaceae</taxon>
        <taxon>Photobacterium</taxon>
    </lineage>
</organism>
<proteinExistence type="predicted"/>
<feature type="transmembrane region" description="Helical" evidence="1">
    <location>
        <begin position="102"/>
        <end position="120"/>
    </location>
</feature>
<protein>
    <submittedName>
        <fullName evidence="2">Uncharacterized protein</fullName>
    </submittedName>
</protein>
<dbReference type="EMBL" id="JACYTP010000012">
    <property type="protein sequence ID" value="MBD8514420.1"/>
    <property type="molecule type" value="Genomic_DNA"/>
</dbReference>
<keyword evidence="1" id="KW-0472">Membrane</keyword>
<feature type="transmembrane region" description="Helical" evidence="1">
    <location>
        <begin position="254"/>
        <end position="280"/>
    </location>
</feature>
<feature type="transmembrane region" description="Helical" evidence="1">
    <location>
        <begin position="42"/>
        <end position="68"/>
    </location>
</feature>
<keyword evidence="3" id="KW-1185">Reference proteome</keyword>
<keyword evidence="1" id="KW-1133">Transmembrane helix</keyword>